<dbReference type="PANTHER" id="PTHR44068:SF11">
    <property type="entry name" value="GERANYL DIPHOSPHATE 2-C-METHYLTRANSFERASE"/>
    <property type="match status" value="1"/>
</dbReference>
<dbReference type="Proteomes" id="UP000182719">
    <property type="component" value="Unassembled WGS sequence"/>
</dbReference>
<protein>
    <submittedName>
        <fullName evidence="3">O-methyltransferase</fullName>
    </submittedName>
</protein>
<dbReference type="GO" id="GO:0008757">
    <property type="term" value="F:S-adenosylmethionine-dependent methyltransferase activity"/>
    <property type="evidence" value="ECO:0007669"/>
    <property type="project" value="InterPro"/>
</dbReference>
<organism evidence="3 4">
    <name type="scientific">Stigmatella aurantiaca</name>
    <dbReference type="NCBI Taxonomy" id="41"/>
    <lineage>
        <taxon>Bacteria</taxon>
        <taxon>Pseudomonadati</taxon>
        <taxon>Myxococcota</taxon>
        <taxon>Myxococcia</taxon>
        <taxon>Myxococcales</taxon>
        <taxon>Cystobacterineae</taxon>
        <taxon>Archangiaceae</taxon>
        <taxon>Stigmatella</taxon>
    </lineage>
</organism>
<dbReference type="AlphaFoldDB" id="A0A1H8AHE6"/>
<dbReference type="SUPFAM" id="SSF53335">
    <property type="entry name" value="S-adenosyl-L-methionine-dependent methyltransferases"/>
    <property type="match status" value="1"/>
</dbReference>
<dbReference type="CDD" id="cd02440">
    <property type="entry name" value="AdoMet_MTases"/>
    <property type="match status" value="1"/>
</dbReference>
<evidence type="ECO:0000313" key="3">
    <source>
        <dbReference type="EMBL" id="SEM69229.1"/>
    </source>
</evidence>
<dbReference type="EMBL" id="FOAP01000021">
    <property type="protein sequence ID" value="SEM69229.1"/>
    <property type="molecule type" value="Genomic_DNA"/>
</dbReference>
<feature type="domain" description="Methyltransferase type 11" evidence="2">
    <location>
        <begin position="83"/>
        <end position="177"/>
    </location>
</feature>
<dbReference type="InterPro" id="IPR013216">
    <property type="entry name" value="Methyltransf_11"/>
</dbReference>
<sequence length="271" mass="31152">MTAAGVRTGSTDSGNPKYKTLYNGLATHIPDKRFVFMNHGFAELKLGAEDFSWLKREDEAWKYSINLVRHLLKAVELDGKRVLDVGCGRGGTCSYLMRYAKPKLVRGLDYSDQNIEFCKSTHLHEGLDFVQGDAQHLPFEAGSFDVVTNIESSHCYPNREQFYSEVHRVLKPGGFFCYTDNLRRFPGKWRVEGQLKRAGFRVLSYEDITQNVIHGIMRSSSSLHELLTSMVDPKLGNERTLQSIYFSVTHRNTQLYLLGLQSYRLWRLERI</sequence>
<accession>A0A1H8AHE6</accession>
<dbReference type="OrthoDB" id="9786194at2"/>
<dbReference type="GO" id="GO:0032259">
    <property type="term" value="P:methylation"/>
    <property type="evidence" value="ECO:0007669"/>
    <property type="project" value="UniProtKB-KW"/>
</dbReference>
<evidence type="ECO:0000259" key="2">
    <source>
        <dbReference type="Pfam" id="PF08241"/>
    </source>
</evidence>
<evidence type="ECO:0000256" key="1">
    <source>
        <dbReference type="ARBA" id="ARBA00022679"/>
    </source>
</evidence>
<evidence type="ECO:0000313" key="4">
    <source>
        <dbReference type="Proteomes" id="UP000182719"/>
    </source>
</evidence>
<name>A0A1H8AHE6_STIAU</name>
<keyword evidence="1 3" id="KW-0808">Transferase</keyword>
<proteinExistence type="predicted"/>
<dbReference type="InterPro" id="IPR029063">
    <property type="entry name" value="SAM-dependent_MTases_sf"/>
</dbReference>
<dbReference type="PANTHER" id="PTHR44068">
    <property type="entry name" value="ZGC:194242"/>
    <property type="match status" value="1"/>
</dbReference>
<dbReference type="InterPro" id="IPR050447">
    <property type="entry name" value="Erg6_SMT_methyltransf"/>
</dbReference>
<dbReference type="RefSeq" id="WP_083423479.1">
    <property type="nucleotide sequence ID" value="NZ_FOAP01000021.1"/>
</dbReference>
<dbReference type="Pfam" id="PF08241">
    <property type="entry name" value="Methyltransf_11"/>
    <property type="match status" value="1"/>
</dbReference>
<keyword evidence="4" id="KW-1185">Reference proteome</keyword>
<dbReference type="Gene3D" id="3.40.50.150">
    <property type="entry name" value="Vaccinia Virus protein VP39"/>
    <property type="match status" value="1"/>
</dbReference>
<gene>
    <name evidence="3" type="ORF">SAMN05444354_12140</name>
</gene>
<keyword evidence="3" id="KW-0489">Methyltransferase</keyword>
<reference evidence="4" key="1">
    <citation type="submission" date="2016-10" db="EMBL/GenBank/DDBJ databases">
        <authorList>
            <person name="Varghese N."/>
            <person name="Submissions S."/>
        </authorList>
    </citation>
    <scope>NUCLEOTIDE SEQUENCE [LARGE SCALE GENOMIC DNA]</scope>
    <source>
        <strain evidence="4">DSM 17044</strain>
    </source>
</reference>